<protein>
    <submittedName>
        <fullName evidence="2">Uncharacterized protein</fullName>
    </submittedName>
</protein>
<reference evidence="3" key="1">
    <citation type="journal article" date="2019" name="Int. J. Syst. Evol. Microbiol.">
        <title>The Global Catalogue of Microorganisms (GCM) 10K type strain sequencing project: providing services to taxonomists for standard genome sequencing and annotation.</title>
        <authorList>
            <consortium name="The Broad Institute Genomics Platform"/>
            <consortium name="The Broad Institute Genome Sequencing Center for Infectious Disease"/>
            <person name="Wu L."/>
            <person name="Ma J."/>
        </authorList>
    </citation>
    <scope>NUCLEOTIDE SEQUENCE [LARGE SCALE GENOMIC DNA]</scope>
    <source>
        <strain evidence="3">JCM 12125</strain>
    </source>
</reference>
<dbReference type="RefSeq" id="WP_374038593.1">
    <property type="nucleotide sequence ID" value="NZ_CP169082.1"/>
</dbReference>
<dbReference type="EMBL" id="JBHSLF010000002">
    <property type="protein sequence ID" value="MFC5342670.1"/>
    <property type="molecule type" value="Genomic_DNA"/>
</dbReference>
<sequence>MKSRYLIAAMTVAMAMTAPLAAAAETFDIRMTGQSRNSLRGDRFVIPTYHVNFVTSQQATSVVSIGARTRLAMVLQGVDQATMRRLADEAYADLRRQMEAAGLTVIGAEEARAMTEAAGLERMPNNIDVAGIGPGITVGSSIRRGWVTVGPEAAPAIRGVGSMGNSVMRIGAFGALGGFNRTPNSAGLVAFAPALTLDFVRMQAARGGMFGNTASTSGQVGFGVLMTPSITAQKPVGRMNTGTPGQFGPRADVFTQTPFAELVQGGAAVRAGASFADDVDENYQAVVRARGDAVVVNLPVWEGLVRDAYRDYNAAIVAAIVAQQ</sequence>
<keyword evidence="1" id="KW-0732">Signal</keyword>
<evidence type="ECO:0000313" key="2">
    <source>
        <dbReference type="EMBL" id="MFC5342670.1"/>
    </source>
</evidence>
<feature type="signal peptide" evidence="1">
    <location>
        <begin position="1"/>
        <end position="23"/>
    </location>
</feature>
<proteinExistence type="predicted"/>
<evidence type="ECO:0000313" key="3">
    <source>
        <dbReference type="Proteomes" id="UP001596152"/>
    </source>
</evidence>
<dbReference type="Proteomes" id="UP001596152">
    <property type="component" value="Unassembled WGS sequence"/>
</dbReference>
<gene>
    <name evidence="2" type="ORF">ACFPIE_02015</name>
</gene>
<comment type="caution">
    <text evidence="2">The sequence shown here is derived from an EMBL/GenBank/DDBJ whole genome shotgun (WGS) entry which is preliminary data.</text>
</comment>
<evidence type="ECO:0000256" key="1">
    <source>
        <dbReference type="SAM" id="SignalP"/>
    </source>
</evidence>
<accession>A0ABW0FLM3</accession>
<feature type="chain" id="PRO_5046989558" evidence="1">
    <location>
        <begin position="24"/>
        <end position="324"/>
    </location>
</feature>
<keyword evidence="3" id="KW-1185">Reference proteome</keyword>
<organism evidence="2 3">
    <name type="scientific">Brevundimonas staleyi</name>
    <dbReference type="NCBI Taxonomy" id="74326"/>
    <lineage>
        <taxon>Bacteria</taxon>
        <taxon>Pseudomonadati</taxon>
        <taxon>Pseudomonadota</taxon>
        <taxon>Alphaproteobacteria</taxon>
        <taxon>Caulobacterales</taxon>
        <taxon>Caulobacteraceae</taxon>
        <taxon>Brevundimonas</taxon>
    </lineage>
</organism>
<name>A0ABW0FLM3_9CAUL</name>